<proteinExistence type="predicted"/>
<feature type="transmembrane region" description="Helical" evidence="8">
    <location>
        <begin position="459"/>
        <end position="481"/>
    </location>
</feature>
<sequence>MTTESTEARLAPAEAPVPQTAPAVAAADPRRWWVLVVISFAQFIIAIDASVVNVMGPQLQHAIHLSTPGLQWVMNIYVLLFGGLLLLGGRLSDVAGRKQMFLGGLVLFTLASLAAGLAHSEGQLLTARAVQGIAAAALSPASLSILVTTFTDPEERSKAFGVWGSVIGVGASVGTIIGGAIGNSDWRWAFWINVPVGVLVAAGAIALVGRSVRNTVREATDTLGALTATGGLVLLVYGIVTSSTHGWTAGQTLGSFAGAVVLLSVFLVVESRSAAPLLPLRLFRSRTVVAGALGEFLTAAFMMPLFFLIPLYLQDVSGYSPLRTGLAWLPTSVGLMVLAPVASQLVNKVGPRAMYLLGTAFLAGVIGVAIGIPLHASYVSFMLPLSALFGAGLVFCLIATPVVGTADATEEDAGTTSALLNASTQIGAAFGIAVSVTLLNNRMTHELTHGASAQTALVHGLRVAFIGLVVMLVLSIVNGLVGFRGLKRPGSAERKLS</sequence>
<feature type="transmembrane region" description="Helical" evidence="8">
    <location>
        <begin position="325"/>
        <end position="346"/>
    </location>
</feature>
<feature type="transmembrane region" description="Helical" evidence="8">
    <location>
        <begin position="418"/>
        <end position="439"/>
    </location>
</feature>
<protein>
    <submittedName>
        <fullName evidence="10">MFS transporter</fullName>
    </submittedName>
</protein>
<feature type="transmembrane region" description="Helical" evidence="8">
    <location>
        <begin position="381"/>
        <end position="406"/>
    </location>
</feature>
<dbReference type="SUPFAM" id="SSF103473">
    <property type="entry name" value="MFS general substrate transporter"/>
    <property type="match status" value="1"/>
</dbReference>
<evidence type="ECO:0000256" key="2">
    <source>
        <dbReference type="ARBA" id="ARBA00022448"/>
    </source>
</evidence>
<dbReference type="PROSITE" id="PS00216">
    <property type="entry name" value="SUGAR_TRANSPORT_1"/>
    <property type="match status" value="1"/>
</dbReference>
<evidence type="ECO:0000313" key="10">
    <source>
        <dbReference type="EMBL" id="MFC5906014.1"/>
    </source>
</evidence>
<dbReference type="PRINTS" id="PR01036">
    <property type="entry name" value="TCRTETB"/>
</dbReference>
<keyword evidence="4 8" id="KW-0812">Transmembrane</keyword>
<feature type="transmembrane region" description="Helical" evidence="8">
    <location>
        <begin position="188"/>
        <end position="209"/>
    </location>
</feature>
<dbReference type="InterPro" id="IPR036259">
    <property type="entry name" value="MFS_trans_sf"/>
</dbReference>
<feature type="transmembrane region" description="Helical" evidence="8">
    <location>
        <begin position="353"/>
        <end position="375"/>
    </location>
</feature>
<feature type="transmembrane region" description="Helical" evidence="8">
    <location>
        <begin position="130"/>
        <end position="150"/>
    </location>
</feature>
<feature type="domain" description="Major facilitator superfamily (MFS) profile" evidence="9">
    <location>
        <begin position="34"/>
        <end position="487"/>
    </location>
</feature>
<dbReference type="InterPro" id="IPR020846">
    <property type="entry name" value="MFS_dom"/>
</dbReference>
<dbReference type="PANTHER" id="PTHR42718:SF46">
    <property type="entry name" value="BLR6921 PROTEIN"/>
    <property type="match status" value="1"/>
</dbReference>
<reference evidence="11" key="1">
    <citation type="journal article" date="2019" name="Int. J. Syst. Evol. Microbiol.">
        <title>The Global Catalogue of Microorganisms (GCM) 10K type strain sequencing project: providing services to taxonomists for standard genome sequencing and annotation.</title>
        <authorList>
            <consortium name="The Broad Institute Genomics Platform"/>
            <consortium name="The Broad Institute Genome Sequencing Center for Infectious Disease"/>
            <person name="Wu L."/>
            <person name="Ma J."/>
        </authorList>
    </citation>
    <scope>NUCLEOTIDE SEQUENCE [LARGE SCALE GENOMIC DNA]</scope>
    <source>
        <strain evidence="11">JCM 4816</strain>
    </source>
</reference>
<evidence type="ECO:0000313" key="11">
    <source>
        <dbReference type="Proteomes" id="UP001596174"/>
    </source>
</evidence>
<evidence type="ECO:0000256" key="8">
    <source>
        <dbReference type="SAM" id="Phobius"/>
    </source>
</evidence>
<evidence type="ECO:0000259" key="9">
    <source>
        <dbReference type="PROSITE" id="PS50850"/>
    </source>
</evidence>
<evidence type="ECO:0000256" key="3">
    <source>
        <dbReference type="ARBA" id="ARBA00022475"/>
    </source>
</evidence>
<keyword evidence="5 8" id="KW-1133">Transmembrane helix</keyword>
<feature type="transmembrane region" description="Helical" evidence="8">
    <location>
        <begin position="289"/>
        <end position="313"/>
    </location>
</feature>
<keyword evidence="2" id="KW-0813">Transport</keyword>
<evidence type="ECO:0000256" key="4">
    <source>
        <dbReference type="ARBA" id="ARBA00022692"/>
    </source>
</evidence>
<dbReference type="InterPro" id="IPR011701">
    <property type="entry name" value="MFS"/>
</dbReference>
<dbReference type="EMBL" id="JBHSQJ010000007">
    <property type="protein sequence ID" value="MFC5906014.1"/>
    <property type="molecule type" value="Genomic_DNA"/>
</dbReference>
<dbReference type="PANTHER" id="PTHR42718">
    <property type="entry name" value="MAJOR FACILITATOR SUPERFAMILY MULTIDRUG TRANSPORTER MFSC"/>
    <property type="match status" value="1"/>
</dbReference>
<feature type="transmembrane region" description="Helical" evidence="8">
    <location>
        <begin position="72"/>
        <end position="88"/>
    </location>
</feature>
<keyword evidence="7" id="KW-0046">Antibiotic resistance</keyword>
<dbReference type="Gene3D" id="1.20.1250.20">
    <property type="entry name" value="MFS general substrate transporter like domains"/>
    <property type="match status" value="1"/>
</dbReference>
<dbReference type="Pfam" id="PF07690">
    <property type="entry name" value="MFS_1"/>
    <property type="match status" value="1"/>
</dbReference>
<evidence type="ECO:0000256" key="6">
    <source>
        <dbReference type="ARBA" id="ARBA00023136"/>
    </source>
</evidence>
<organism evidence="10 11">
    <name type="scientific">Streptacidiphilus monticola</name>
    <dbReference type="NCBI Taxonomy" id="2161674"/>
    <lineage>
        <taxon>Bacteria</taxon>
        <taxon>Bacillati</taxon>
        <taxon>Actinomycetota</taxon>
        <taxon>Actinomycetes</taxon>
        <taxon>Kitasatosporales</taxon>
        <taxon>Streptomycetaceae</taxon>
        <taxon>Streptacidiphilus</taxon>
    </lineage>
</organism>
<dbReference type="InterPro" id="IPR005829">
    <property type="entry name" value="Sugar_transporter_CS"/>
</dbReference>
<feature type="transmembrane region" description="Helical" evidence="8">
    <location>
        <begin position="162"/>
        <end position="182"/>
    </location>
</feature>
<gene>
    <name evidence="10" type="ORF">ACFP3V_02105</name>
</gene>
<feature type="transmembrane region" description="Helical" evidence="8">
    <location>
        <begin position="221"/>
        <end position="240"/>
    </location>
</feature>
<feature type="transmembrane region" description="Helical" evidence="8">
    <location>
        <begin position="32"/>
        <end position="52"/>
    </location>
</feature>
<comment type="caution">
    <text evidence="10">The sequence shown here is derived from an EMBL/GenBank/DDBJ whole genome shotgun (WGS) entry which is preliminary data.</text>
</comment>
<comment type="subcellular location">
    <subcellularLocation>
        <location evidence="1">Cell membrane</location>
        <topology evidence="1">Multi-pass membrane protein</topology>
    </subcellularLocation>
</comment>
<keyword evidence="11" id="KW-1185">Reference proteome</keyword>
<feature type="transmembrane region" description="Helical" evidence="8">
    <location>
        <begin position="100"/>
        <end position="118"/>
    </location>
</feature>
<dbReference type="RefSeq" id="WP_380579017.1">
    <property type="nucleotide sequence ID" value="NZ_JBHSQJ010000007.1"/>
</dbReference>
<dbReference type="Proteomes" id="UP001596174">
    <property type="component" value="Unassembled WGS sequence"/>
</dbReference>
<dbReference type="PROSITE" id="PS50850">
    <property type="entry name" value="MFS"/>
    <property type="match status" value="1"/>
</dbReference>
<dbReference type="Gene3D" id="1.20.1720.10">
    <property type="entry name" value="Multidrug resistance protein D"/>
    <property type="match status" value="1"/>
</dbReference>
<feature type="transmembrane region" description="Helical" evidence="8">
    <location>
        <begin position="252"/>
        <end position="269"/>
    </location>
</feature>
<accession>A0ABW1FU44</accession>
<name>A0ABW1FU44_9ACTN</name>
<evidence type="ECO:0000256" key="1">
    <source>
        <dbReference type="ARBA" id="ARBA00004651"/>
    </source>
</evidence>
<evidence type="ECO:0000256" key="5">
    <source>
        <dbReference type="ARBA" id="ARBA00022989"/>
    </source>
</evidence>
<keyword evidence="3" id="KW-1003">Cell membrane</keyword>
<evidence type="ECO:0000256" key="7">
    <source>
        <dbReference type="ARBA" id="ARBA00023251"/>
    </source>
</evidence>
<keyword evidence="6 8" id="KW-0472">Membrane</keyword>